<dbReference type="PATRIC" id="fig|762968.3.peg.2667"/>
<comment type="caution">
    <text evidence="1">The sequence shown here is derived from an EMBL/GenBank/DDBJ whole genome shotgun (WGS) entry which is preliminary data.</text>
</comment>
<sequence>MGNPAFFCQEDGKIRNSVDKMKACVFVRTSSFHGFCRMPWMGGMHVERKTASGQFAGSRLRLVYKKR</sequence>
<dbReference type="Proteomes" id="UP000003598">
    <property type="component" value="Unassembled WGS sequence"/>
</dbReference>
<dbReference type="EMBL" id="AFFY01000045">
    <property type="protein sequence ID" value="EHG99385.1"/>
    <property type="molecule type" value="Genomic_DNA"/>
</dbReference>
<evidence type="ECO:0000313" key="2">
    <source>
        <dbReference type="Proteomes" id="UP000003598"/>
    </source>
</evidence>
<organism evidence="1 2">
    <name type="scientific">Paraprevotella clara YIT 11840</name>
    <dbReference type="NCBI Taxonomy" id="762968"/>
    <lineage>
        <taxon>Bacteria</taxon>
        <taxon>Pseudomonadati</taxon>
        <taxon>Bacteroidota</taxon>
        <taxon>Bacteroidia</taxon>
        <taxon>Bacteroidales</taxon>
        <taxon>Prevotellaceae</taxon>
        <taxon>Paraprevotella</taxon>
    </lineage>
</organism>
<accession>G5SUE2</accession>
<name>G5SUE2_9BACT</name>
<protein>
    <submittedName>
        <fullName evidence="1">Uncharacterized protein</fullName>
    </submittedName>
</protein>
<keyword evidence="2" id="KW-1185">Reference proteome</keyword>
<dbReference type="AlphaFoldDB" id="G5SUE2"/>
<reference evidence="1 2" key="1">
    <citation type="submission" date="2011-03" db="EMBL/GenBank/DDBJ databases">
        <authorList>
            <person name="Weinstock G."/>
            <person name="Sodergren E."/>
            <person name="Clifton S."/>
            <person name="Fulton L."/>
            <person name="Fulton B."/>
            <person name="Courtney L."/>
            <person name="Fronick C."/>
            <person name="Harrison M."/>
            <person name="Strong C."/>
            <person name="Farmer C."/>
            <person name="Delahaunty K."/>
            <person name="Markovic C."/>
            <person name="Hall O."/>
            <person name="Minx P."/>
            <person name="Tomlinson C."/>
            <person name="Mitreva M."/>
            <person name="Hou S."/>
            <person name="Chen J."/>
            <person name="Wollam A."/>
            <person name="Pepin K.H."/>
            <person name="Johnson M."/>
            <person name="Bhonagiri V."/>
            <person name="Zhang X."/>
            <person name="Suruliraj S."/>
            <person name="Warren W."/>
            <person name="Chinwalla A."/>
            <person name="Mardis E.R."/>
            <person name="Wilson R.K."/>
        </authorList>
    </citation>
    <scope>NUCLEOTIDE SEQUENCE [LARGE SCALE GENOMIC DNA]</scope>
    <source>
        <strain evidence="1 2">YIT 11840</strain>
    </source>
</reference>
<dbReference type="HOGENOM" id="CLU_2808501_0_0_10"/>
<proteinExistence type="predicted"/>
<gene>
    <name evidence="1" type="ORF">HMPREF9441_03002</name>
</gene>
<dbReference type="STRING" id="762968.HMPREF9441_03002"/>
<evidence type="ECO:0000313" key="1">
    <source>
        <dbReference type="EMBL" id="EHG99385.1"/>
    </source>
</evidence>